<name>A0A0I9UH65_9MYCO</name>
<dbReference type="RefSeq" id="WP_047316238.1">
    <property type="nucleotide sequence ID" value="NZ_LDPQ01000023.1"/>
</dbReference>
<dbReference type="PATRIC" id="fig|29311.18.peg.2312"/>
<gene>
    <name evidence="1" type="ORF">ABH38_17490</name>
</gene>
<accession>A0A0I9UH65</accession>
<proteinExistence type="predicted"/>
<evidence type="ECO:0000313" key="1">
    <source>
        <dbReference type="EMBL" id="KLO34973.1"/>
    </source>
</evidence>
<dbReference type="AlphaFoldDB" id="A0A0I9UH65"/>
<dbReference type="Proteomes" id="UP000036334">
    <property type="component" value="Unassembled WGS sequence"/>
</dbReference>
<reference evidence="1 2" key="1">
    <citation type="submission" date="2015-05" db="EMBL/GenBank/DDBJ databases">
        <title>Genome sequence of Mycobacterium haemophilum.</title>
        <authorList>
            <person name="Greninger A.L."/>
            <person name="Cunningham G."/>
            <person name="Miller S."/>
        </authorList>
    </citation>
    <scope>NUCLEOTIDE SEQUENCE [LARGE SCALE GENOMIC DNA]</scope>
    <source>
        <strain evidence="2">UC1</strain>
    </source>
</reference>
<organism evidence="1 2">
    <name type="scientific">Mycobacterium haemophilum</name>
    <dbReference type="NCBI Taxonomy" id="29311"/>
    <lineage>
        <taxon>Bacteria</taxon>
        <taxon>Bacillati</taxon>
        <taxon>Actinomycetota</taxon>
        <taxon>Actinomycetes</taxon>
        <taxon>Mycobacteriales</taxon>
        <taxon>Mycobacteriaceae</taxon>
        <taxon>Mycobacterium</taxon>
    </lineage>
</organism>
<comment type="caution">
    <text evidence="1">The sequence shown here is derived from an EMBL/GenBank/DDBJ whole genome shotgun (WGS) entry which is preliminary data.</text>
</comment>
<evidence type="ECO:0000313" key="2">
    <source>
        <dbReference type="Proteomes" id="UP000036334"/>
    </source>
</evidence>
<dbReference type="EMBL" id="LDPR01000019">
    <property type="protein sequence ID" value="KLO34973.1"/>
    <property type="molecule type" value="Genomic_DNA"/>
</dbReference>
<keyword evidence="2" id="KW-1185">Reference proteome</keyword>
<protein>
    <submittedName>
        <fullName evidence="1">Uncharacterized protein</fullName>
    </submittedName>
</protein>
<sequence length="59" mass="6559">MLWIVPYTSLARWQIKKTAKKPPSVALPGLMTQWDPIIPGPIIVFIIDGIPSHTIPPTI</sequence>